<name>A0AAV7TVS2_PLEWA</name>
<evidence type="ECO:0000256" key="1">
    <source>
        <dbReference type="SAM" id="MobiDB-lite"/>
    </source>
</evidence>
<accession>A0AAV7TVS2</accession>
<proteinExistence type="predicted"/>
<protein>
    <submittedName>
        <fullName evidence="2">Uncharacterized protein</fullName>
    </submittedName>
</protein>
<feature type="region of interest" description="Disordered" evidence="1">
    <location>
        <begin position="1"/>
        <end position="68"/>
    </location>
</feature>
<reference evidence="2" key="1">
    <citation type="journal article" date="2022" name="bioRxiv">
        <title>Sequencing and chromosome-scale assembly of the giantPleurodeles waltlgenome.</title>
        <authorList>
            <person name="Brown T."/>
            <person name="Elewa A."/>
            <person name="Iarovenko S."/>
            <person name="Subramanian E."/>
            <person name="Araus A.J."/>
            <person name="Petzold A."/>
            <person name="Susuki M."/>
            <person name="Suzuki K.-i.T."/>
            <person name="Hayashi T."/>
            <person name="Toyoda A."/>
            <person name="Oliveira C."/>
            <person name="Osipova E."/>
            <person name="Leigh N.D."/>
            <person name="Simon A."/>
            <person name="Yun M.H."/>
        </authorList>
    </citation>
    <scope>NUCLEOTIDE SEQUENCE</scope>
    <source>
        <strain evidence="2">20211129_DDA</strain>
        <tissue evidence="2">Liver</tissue>
    </source>
</reference>
<feature type="compositionally biased region" description="Basic and acidic residues" evidence="1">
    <location>
        <begin position="1"/>
        <end position="14"/>
    </location>
</feature>
<evidence type="ECO:0000313" key="2">
    <source>
        <dbReference type="EMBL" id="KAJ1180859.1"/>
    </source>
</evidence>
<dbReference type="AlphaFoldDB" id="A0AAV7TVS2"/>
<gene>
    <name evidence="2" type="ORF">NDU88_006074</name>
</gene>
<comment type="caution">
    <text evidence="2">The sequence shown here is derived from an EMBL/GenBank/DDBJ whole genome shotgun (WGS) entry which is preliminary data.</text>
</comment>
<dbReference type="EMBL" id="JANPWB010000006">
    <property type="protein sequence ID" value="KAJ1180859.1"/>
    <property type="molecule type" value="Genomic_DNA"/>
</dbReference>
<dbReference type="Proteomes" id="UP001066276">
    <property type="component" value="Chromosome 3_2"/>
</dbReference>
<keyword evidence="3" id="KW-1185">Reference proteome</keyword>
<feature type="compositionally biased region" description="Basic and acidic residues" evidence="1">
    <location>
        <begin position="22"/>
        <end position="35"/>
    </location>
</feature>
<sequence>MRARASMEEGERGAGETSGVDRGIEQRQENDREPSGLEEQSDSGPEESKVVPAAREAPCELSSHASGEVWPFQVRPLYGVGKGKGGWEEVAGQN</sequence>
<organism evidence="2 3">
    <name type="scientific">Pleurodeles waltl</name>
    <name type="common">Iberian ribbed newt</name>
    <dbReference type="NCBI Taxonomy" id="8319"/>
    <lineage>
        <taxon>Eukaryota</taxon>
        <taxon>Metazoa</taxon>
        <taxon>Chordata</taxon>
        <taxon>Craniata</taxon>
        <taxon>Vertebrata</taxon>
        <taxon>Euteleostomi</taxon>
        <taxon>Amphibia</taxon>
        <taxon>Batrachia</taxon>
        <taxon>Caudata</taxon>
        <taxon>Salamandroidea</taxon>
        <taxon>Salamandridae</taxon>
        <taxon>Pleurodelinae</taxon>
        <taxon>Pleurodeles</taxon>
    </lineage>
</organism>
<evidence type="ECO:0000313" key="3">
    <source>
        <dbReference type="Proteomes" id="UP001066276"/>
    </source>
</evidence>